<reference evidence="4 5" key="1">
    <citation type="submission" date="2017-08" db="EMBL/GenBank/DDBJ databases">
        <title>Genomes of Fischerella (Mastigocladus) sp. strains.</title>
        <authorList>
            <person name="Miller S.R."/>
        </authorList>
    </citation>
    <scope>NUCLEOTIDE SEQUENCE [LARGE SCALE GENOMIC DNA]</scope>
    <source>
        <strain evidence="4 5">CCMEE 5323</strain>
    </source>
</reference>
<protein>
    <submittedName>
        <fullName evidence="4">Transposase</fullName>
    </submittedName>
</protein>
<evidence type="ECO:0000313" key="4">
    <source>
        <dbReference type="EMBL" id="PLZ80565.1"/>
    </source>
</evidence>
<feature type="region of interest" description="Disordered" evidence="2">
    <location>
        <begin position="136"/>
        <end position="176"/>
    </location>
</feature>
<evidence type="ECO:0000256" key="1">
    <source>
        <dbReference type="ARBA" id="ARBA00023125"/>
    </source>
</evidence>
<dbReference type="InterPro" id="IPR010095">
    <property type="entry name" value="Cas12f1-like_TNB"/>
</dbReference>
<dbReference type="GO" id="GO:0003677">
    <property type="term" value="F:DNA binding"/>
    <property type="evidence" value="ECO:0007669"/>
    <property type="project" value="UniProtKB-KW"/>
</dbReference>
<comment type="caution">
    <text evidence="4">The sequence shown here is derived from an EMBL/GenBank/DDBJ whole genome shotgun (WGS) entry which is preliminary data.</text>
</comment>
<evidence type="ECO:0000313" key="5">
    <source>
        <dbReference type="Proteomes" id="UP000235036"/>
    </source>
</evidence>
<gene>
    <name evidence="4" type="ORF">CEN44_29445</name>
</gene>
<evidence type="ECO:0000259" key="3">
    <source>
        <dbReference type="Pfam" id="PF07282"/>
    </source>
</evidence>
<keyword evidence="5" id="KW-1185">Reference proteome</keyword>
<evidence type="ECO:0000256" key="2">
    <source>
        <dbReference type="SAM" id="MobiDB-lite"/>
    </source>
</evidence>
<dbReference type="Proteomes" id="UP000235036">
    <property type="component" value="Unassembled WGS sequence"/>
</dbReference>
<dbReference type="AlphaFoldDB" id="A0A2N6JU75"/>
<name>A0A2N6JU75_FISMU</name>
<feature type="non-terminal residue" evidence="4">
    <location>
        <position position="1"/>
    </location>
</feature>
<sequence>WHLVKELTFKFSGARYKMTRKAKKGSKRRKQKAGLNKSILSVGFVTLNKMLTYKIEAKGGLMIVLPTKDVKPSQRCPKCGTVHKEWAELSTRHHVCSKCEFEVPRDASSAMVLYNVVTNQQPGLGTSLDSFGCLSSTSKTSKRNNTGSMKQLGQMRRQKSSNMAEPGKTPSAYAAG</sequence>
<organism evidence="4 5">
    <name type="scientific">Fischerella muscicola CCMEE 5323</name>
    <dbReference type="NCBI Taxonomy" id="2019572"/>
    <lineage>
        <taxon>Bacteria</taxon>
        <taxon>Bacillati</taxon>
        <taxon>Cyanobacteriota</taxon>
        <taxon>Cyanophyceae</taxon>
        <taxon>Nostocales</taxon>
        <taxon>Hapalosiphonaceae</taxon>
        <taxon>Fischerella</taxon>
    </lineage>
</organism>
<feature type="domain" description="Cas12f1-like TNB" evidence="3">
    <location>
        <begin position="46"/>
        <end position="111"/>
    </location>
</feature>
<dbReference type="Pfam" id="PF07282">
    <property type="entry name" value="Cas12f1-like_TNB"/>
    <property type="match status" value="1"/>
</dbReference>
<dbReference type="EMBL" id="NRQW01000748">
    <property type="protein sequence ID" value="PLZ80565.1"/>
    <property type="molecule type" value="Genomic_DNA"/>
</dbReference>
<keyword evidence="1" id="KW-0238">DNA-binding</keyword>
<dbReference type="RefSeq" id="WP_146007666.1">
    <property type="nucleotide sequence ID" value="NZ_CAWNVR010000210.1"/>
</dbReference>
<proteinExistence type="predicted"/>
<accession>A0A2N6JU75</accession>